<dbReference type="STRING" id="1192034.CAP_4775"/>
<reference evidence="3 4" key="1">
    <citation type="submission" date="2013-05" db="EMBL/GenBank/DDBJ databases">
        <title>Genome assembly of Chondromyces apiculatus DSM 436.</title>
        <authorList>
            <person name="Sharma G."/>
            <person name="Khatri I."/>
            <person name="Kaur C."/>
            <person name="Mayilraj S."/>
            <person name="Subramanian S."/>
        </authorList>
    </citation>
    <scope>NUCLEOTIDE SEQUENCE [LARGE SCALE GENOMIC DNA]</scope>
    <source>
        <strain evidence="3 4">DSM 436</strain>
    </source>
</reference>
<proteinExistence type="predicted"/>
<dbReference type="RefSeq" id="WP_081865179.1">
    <property type="nucleotide sequence ID" value="NZ_ASRX01000038.1"/>
</dbReference>
<name>A0A017T538_9BACT</name>
<gene>
    <name evidence="3" type="ORF">CAP_4775</name>
</gene>
<comment type="caution">
    <text evidence="3">The sequence shown here is derived from an EMBL/GenBank/DDBJ whole genome shotgun (WGS) entry which is preliminary data.</text>
</comment>
<keyword evidence="4" id="KW-1185">Reference proteome</keyword>
<accession>A0A017T538</accession>
<dbReference type="EMBL" id="ASRX01000038">
    <property type="protein sequence ID" value="EYF04092.1"/>
    <property type="molecule type" value="Genomic_DNA"/>
</dbReference>
<organism evidence="3 4">
    <name type="scientific">Chondromyces apiculatus DSM 436</name>
    <dbReference type="NCBI Taxonomy" id="1192034"/>
    <lineage>
        <taxon>Bacteria</taxon>
        <taxon>Pseudomonadati</taxon>
        <taxon>Myxococcota</taxon>
        <taxon>Polyangia</taxon>
        <taxon>Polyangiales</taxon>
        <taxon>Polyangiaceae</taxon>
        <taxon>Chondromyces</taxon>
    </lineage>
</organism>
<evidence type="ECO:0000256" key="1">
    <source>
        <dbReference type="SAM" id="Coils"/>
    </source>
</evidence>
<dbReference type="Proteomes" id="UP000019678">
    <property type="component" value="Unassembled WGS sequence"/>
</dbReference>
<dbReference type="InterPro" id="IPR025324">
    <property type="entry name" value="DUF4230"/>
</dbReference>
<keyword evidence="2" id="KW-0812">Transmembrane</keyword>
<dbReference type="Pfam" id="PF14014">
    <property type="entry name" value="DUF4230"/>
    <property type="match status" value="1"/>
</dbReference>
<evidence type="ECO:0008006" key="5">
    <source>
        <dbReference type="Google" id="ProtNLM"/>
    </source>
</evidence>
<protein>
    <recommendedName>
        <fullName evidence="5">DUF4230 domain-containing protein</fullName>
    </recommendedName>
</protein>
<keyword evidence="2" id="KW-1133">Transmembrane helix</keyword>
<sequence>MSQPINDPYAGGRRGDGLPLAGVDGADTTFAARRGPRPASSVLRGLGVALVAAALGAGGAIAVMRLATPDPAPGPVVRPTATIVTAIRDLSRLETAEVHVEKVVDLSDRQSRFFGLIQARDALLLVAAGQATLGVDLSKVRDGDISLDPETGVARLVLPEPEVFSARLDEQGTYVYTRATDLLARRNEQLEARARQEAIRAIERAAIEADALSRARAQAERQLTALATQLGARQVEISWRKAPTAPGTAPAGVGQR</sequence>
<dbReference type="AlphaFoldDB" id="A0A017T538"/>
<evidence type="ECO:0000256" key="2">
    <source>
        <dbReference type="SAM" id="Phobius"/>
    </source>
</evidence>
<keyword evidence="1" id="KW-0175">Coiled coil</keyword>
<evidence type="ECO:0000313" key="3">
    <source>
        <dbReference type="EMBL" id="EYF04092.1"/>
    </source>
</evidence>
<feature type="coiled-coil region" evidence="1">
    <location>
        <begin position="195"/>
        <end position="229"/>
    </location>
</feature>
<evidence type="ECO:0000313" key="4">
    <source>
        <dbReference type="Proteomes" id="UP000019678"/>
    </source>
</evidence>
<keyword evidence="2" id="KW-0472">Membrane</keyword>
<feature type="transmembrane region" description="Helical" evidence="2">
    <location>
        <begin position="42"/>
        <end position="64"/>
    </location>
</feature>